<accession>A0ABR4WFC1</accession>
<sequence>MKWTFGIAALLASQFAVADYYSSLDDDTCWDGRNSRGGPCMEVHDTKWSQYTEGRFTVTFRNTCNNRIYARFCNERDNGSEDCGASGISAGNTKSWSTSNANGRYTYNWIGVEKGSKDWVCSGKVSNWHD</sequence>
<reference evidence="2 3" key="1">
    <citation type="submission" date="2012-09" db="EMBL/GenBank/DDBJ databases">
        <title>Genome Sequence of alkane-degrading Bacterium Alcanivorax jadensis T9.</title>
        <authorList>
            <person name="Lai Q."/>
            <person name="Shao Z."/>
        </authorList>
    </citation>
    <scope>NUCLEOTIDE SEQUENCE [LARGE SCALE GENOMIC DNA]</scope>
    <source>
        <strain evidence="2 3">T9</strain>
    </source>
</reference>
<dbReference type="EMBL" id="ARXU01000003">
    <property type="protein sequence ID" value="KGD62073.1"/>
    <property type="molecule type" value="Genomic_DNA"/>
</dbReference>
<name>A0ABR4WFC1_9GAMM</name>
<feature type="signal peptide" evidence="1">
    <location>
        <begin position="1"/>
        <end position="18"/>
    </location>
</feature>
<gene>
    <name evidence="2" type="ORF">T9A_01282</name>
</gene>
<keyword evidence="1" id="KW-0732">Signal</keyword>
<dbReference type="Proteomes" id="UP000029443">
    <property type="component" value="Unassembled WGS sequence"/>
</dbReference>
<keyword evidence="3" id="KW-1185">Reference proteome</keyword>
<feature type="chain" id="PRO_5047404940" evidence="1">
    <location>
        <begin position="19"/>
        <end position="130"/>
    </location>
</feature>
<evidence type="ECO:0000313" key="3">
    <source>
        <dbReference type="Proteomes" id="UP000029443"/>
    </source>
</evidence>
<evidence type="ECO:0000313" key="2">
    <source>
        <dbReference type="EMBL" id="KGD62073.1"/>
    </source>
</evidence>
<comment type="caution">
    <text evidence="2">The sequence shown here is derived from an EMBL/GenBank/DDBJ whole genome shotgun (WGS) entry which is preliminary data.</text>
</comment>
<proteinExistence type="predicted"/>
<dbReference type="RefSeq" id="WP_035246135.1">
    <property type="nucleotide sequence ID" value="NZ_ARXU01000003.1"/>
</dbReference>
<evidence type="ECO:0000256" key="1">
    <source>
        <dbReference type="SAM" id="SignalP"/>
    </source>
</evidence>
<protein>
    <submittedName>
        <fullName evidence="2">Uncharacterized protein</fullName>
    </submittedName>
</protein>
<organism evidence="2 3">
    <name type="scientific">Alcanivorax jadensis T9</name>
    <dbReference type="NCBI Taxonomy" id="1177181"/>
    <lineage>
        <taxon>Bacteria</taxon>
        <taxon>Pseudomonadati</taxon>
        <taxon>Pseudomonadota</taxon>
        <taxon>Gammaproteobacteria</taxon>
        <taxon>Oceanospirillales</taxon>
        <taxon>Alcanivoracaceae</taxon>
        <taxon>Alcanivorax</taxon>
    </lineage>
</organism>